<name>D8Q823_SCHCM</name>
<dbReference type="GeneID" id="9586840"/>
<evidence type="ECO:0000256" key="1">
    <source>
        <dbReference type="SAM" id="MobiDB-lite"/>
    </source>
</evidence>
<dbReference type="EMBL" id="GL377307">
    <property type="protein sequence ID" value="EFI96114.1"/>
    <property type="molecule type" value="Genomic_DNA"/>
</dbReference>
<feature type="region of interest" description="Disordered" evidence="1">
    <location>
        <begin position="343"/>
        <end position="369"/>
    </location>
</feature>
<dbReference type="PANTHER" id="PTHR47339:SF1">
    <property type="entry name" value="CELL DIVISION CONTROL PROTEIN 24"/>
    <property type="match status" value="1"/>
</dbReference>
<dbReference type="GO" id="GO:0031106">
    <property type="term" value="P:septin ring organization"/>
    <property type="evidence" value="ECO:0007669"/>
    <property type="project" value="TreeGrafter"/>
</dbReference>
<keyword evidence="2" id="KW-0472">Membrane</keyword>
<dbReference type="AlphaFoldDB" id="D8Q823"/>
<dbReference type="RefSeq" id="XP_003031017.1">
    <property type="nucleotide sequence ID" value="XM_003030971.1"/>
</dbReference>
<dbReference type="InterPro" id="IPR053026">
    <property type="entry name" value="CDC42_GEF"/>
</dbReference>
<dbReference type="InParanoid" id="D8Q823"/>
<dbReference type="HOGENOM" id="CLU_417464_0_0_1"/>
<keyword evidence="2" id="KW-0812">Transmembrane</keyword>
<gene>
    <name evidence="3" type="ORF">SCHCODRAFT_235534</name>
</gene>
<keyword evidence="4" id="KW-1185">Reference proteome</keyword>
<feature type="compositionally biased region" description="Low complexity" evidence="1">
    <location>
        <begin position="406"/>
        <end position="422"/>
    </location>
</feature>
<dbReference type="PANTHER" id="PTHR47339">
    <property type="entry name" value="CELL DIVISION CONTROL PROTEIN 24"/>
    <property type="match status" value="1"/>
</dbReference>
<keyword evidence="2" id="KW-1133">Transmembrane helix</keyword>
<dbReference type="GO" id="GO:0005634">
    <property type="term" value="C:nucleus"/>
    <property type="evidence" value="ECO:0007669"/>
    <property type="project" value="TreeGrafter"/>
</dbReference>
<reference evidence="3 4" key="1">
    <citation type="journal article" date="2010" name="Nat. Biotechnol.">
        <title>Genome sequence of the model mushroom Schizophyllum commune.</title>
        <authorList>
            <person name="Ohm R.A."/>
            <person name="de Jong J.F."/>
            <person name="Lugones L.G."/>
            <person name="Aerts A."/>
            <person name="Kothe E."/>
            <person name="Stajich J.E."/>
            <person name="de Vries R.P."/>
            <person name="Record E."/>
            <person name="Levasseur A."/>
            <person name="Baker S.E."/>
            <person name="Bartholomew K.A."/>
            <person name="Coutinho P.M."/>
            <person name="Erdmann S."/>
            <person name="Fowler T.J."/>
            <person name="Gathman A.C."/>
            <person name="Lombard V."/>
            <person name="Henrissat B."/>
            <person name="Knabe N."/>
            <person name="Kuees U."/>
            <person name="Lilly W.W."/>
            <person name="Lindquist E."/>
            <person name="Lucas S."/>
            <person name="Magnuson J.K."/>
            <person name="Piumi F."/>
            <person name="Raudaskoski M."/>
            <person name="Salamov A."/>
            <person name="Schmutz J."/>
            <person name="Schwarze F.W.M.R."/>
            <person name="vanKuyk P.A."/>
            <person name="Horton J.S."/>
            <person name="Grigoriev I.V."/>
            <person name="Woesten H.A.B."/>
        </authorList>
    </citation>
    <scope>NUCLEOTIDE SEQUENCE [LARGE SCALE GENOMIC DNA]</scope>
    <source>
        <strain evidence="4">H4-8 / FGSC 9210</strain>
    </source>
</reference>
<feature type="transmembrane region" description="Helical" evidence="2">
    <location>
        <begin position="59"/>
        <end position="84"/>
    </location>
</feature>
<dbReference type="eggNOG" id="ENOG502SV4F">
    <property type="taxonomic scope" value="Eukaryota"/>
</dbReference>
<dbReference type="InterPro" id="IPR011993">
    <property type="entry name" value="PH-like_dom_sf"/>
</dbReference>
<dbReference type="GO" id="GO:0030010">
    <property type="term" value="P:establishment of cell polarity"/>
    <property type="evidence" value="ECO:0007669"/>
    <property type="project" value="TreeGrafter"/>
</dbReference>
<evidence type="ECO:0000256" key="2">
    <source>
        <dbReference type="SAM" id="Phobius"/>
    </source>
</evidence>
<accession>D8Q823</accession>
<evidence type="ECO:0000313" key="3">
    <source>
        <dbReference type="EMBL" id="EFI96114.1"/>
    </source>
</evidence>
<dbReference type="Proteomes" id="UP000007431">
    <property type="component" value="Unassembled WGS sequence"/>
</dbReference>
<dbReference type="Pfam" id="PF15411">
    <property type="entry name" value="PH_10"/>
    <property type="match status" value="1"/>
</dbReference>
<dbReference type="GO" id="GO:0005737">
    <property type="term" value="C:cytoplasm"/>
    <property type="evidence" value="ECO:0007669"/>
    <property type="project" value="TreeGrafter"/>
</dbReference>
<dbReference type="VEuPathDB" id="FungiDB:SCHCODRAFT_01033114"/>
<feature type="region of interest" description="Disordered" evidence="1">
    <location>
        <begin position="385"/>
        <end position="439"/>
    </location>
</feature>
<feature type="transmembrane region" description="Helical" evidence="2">
    <location>
        <begin position="223"/>
        <end position="239"/>
    </location>
</feature>
<evidence type="ECO:0000313" key="4">
    <source>
        <dbReference type="Proteomes" id="UP000007431"/>
    </source>
</evidence>
<organism evidence="4">
    <name type="scientific">Schizophyllum commune (strain H4-8 / FGSC 9210)</name>
    <name type="common">Split gill fungus</name>
    <dbReference type="NCBI Taxonomy" id="578458"/>
    <lineage>
        <taxon>Eukaryota</taxon>
        <taxon>Fungi</taxon>
        <taxon>Dikarya</taxon>
        <taxon>Basidiomycota</taxon>
        <taxon>Agaricomycotina</taxon>
        <taxon>Agaricomycetes</taxon>
        <taxon>Agaricomycetidae</taxon>
        <taxon>Agaricales</taxon>
        <taxon>Schizophyllaceae</taxon>
        <taxon>Schizophyllum</taxon>
    </lineage>
</organism>
<dbReference type="Gene3D" id="2.30.29.30">
    <property type="entry name" value="Pleckstrin-homology domain (PH domain)/Phosphotyrosine-binding domain (PTB)"/>
    <property type="match status" value="1"/>
</dbReference>
<feature type="transmembrane region" description="Helical" evidence="2">
    <location>
        <begin position="114"/>
        <end position="138"/>
    </location>
</feature>
<evidence type="ECO:0008006" key="5">
    <source>
        <dbReference type="Google" id="ProtNLM"/>
    </source>
</evidence>
<proteinExistence type="predicted"/>
<dbReference type="GO" id="GO:0000935">
    <property type="term" value="C:division septum"/>
    <property type="evidence" value="ECO:0007669"/>
    <property type="project" value="TreeGrafter"/>
</dbReference>
<dbReference type="GO" id="GO:0043332">
    <property type="term" value="C:mating projection tip"/>
    <property type="evidence" value="ECO:0007669"/>
    <property type="project" value="TreeGrafter"/>
</dbReference>
<dbReference type="STRING" id="578458.D8Q823"/>
<dbReference type="OrthoDB" id="3011358at2759"/>
<dbReference type="KEGG" id="scm:SCHCO_01033114"/>
<dbReference type="SUPFAM" id="SSF50729">
    <property type="entry name" value="PH domain-like"/>
    <property type="match status" value="1"/>
</dbReference>
<sequence>MPSVSIQPSAISVMDVTGKAEYEPLSQDEKHEHECCNDVSASQAGPHHKRCHNNRLKRMLVPLLVSIASIIGVMALGCFASMLLGGGHHDMSHLMSRQTTGESDSGSTFTDHKYYLTVIFVGLVVVIILGIMLSAWCCKESPLLPVLLVRVLWRSSVLGMHRMRPLSRIGTSENAGVDSESESARVAMLVAGNGSGDQETQLSPIVHNGHWATGCGLIIDHHLLLFSVLTSLILVLASSRHCYLHATMLALDRSLYQSRQTHNMAAVLNARNHGLPTHPHLFQAPSSMSGRSTPLPKRQTAVVINRFFLEMATTQPRIVSQATVTNRQTTLFEMLENMVIEEQSPLPDGNFPSSMSGHSRRPSIDSGISVWEDPLEATGIVLDRGDSHSSEVEPAIPSSTLSGRFSPRALSMVSRSSSSRTLRPAKEEQRSKSKALSIASSYSQDRSAVEAEERFGVASALPSPTFSVDTDIYPPARDYDAIRHFMAKRIIDWRGLKMEKFGRLLIADQLVVTREGVDYNYLVYIFDRIVVFAADSKTGGRLRQCLVGRKSYDPFFKAGTRSTPLKMKGSVYMACVLSAVPLSDDRVPCECKAGRPAFVSPASTCCNSFPLSLQFLNDDGEPEKLTLHLPTEELRERWLSAIDAATSQQCAKSDGSR</sequence>
<protein>
    <recommendedName>
        <fullName evidence="5">PH domain-containing protein</fullName>
    </recommendedName>
</protein>